<feature type="region of interest" description="Disordered" evidence="8">
    <location>
        <begin position="1"/>
        <end position="40"/>
    </location>
</feature>
<feature type="transmembrane region" description="Helical" evidence="7">
    <location>
        <begin position="49"/>
        <end position="72"/>
    </location>
</feature>
<evidence type="ECO:0000256" key="7">
    <source>
        <dbReference type="HAMAP-Rule" id="MF_02065"/>
    </source>
</evidence>
<comment type="caution">
    <text evidence="9">The sequence shown here is derived from an EMBL/GenBank/DDBJ whole genome shotgun (WGS) entry which is preliminary data.</text>
</comment>
<protein>
    <recommendedName>
        <fullName evidence="7">Endolytic murein transglycosylase</fullName>
        <ecNumber evidence="7">4.2.2.29</ecNumber>
    </recommendedName>
    <alternativeName>
        <fullName evidence="7">Peptidoglycan lytic transglycosylase</fullName>
    </alternativeName>
    <alternativeName>
        <fullName evidence="7">Peptidoglycan polymerization terminase</fullName>
    </alternativeName>
</protein>
<dbReference type="RefSeq" id="WP_137629055.1">
    <property type="nucleotide sequence ID" value="NZ_BJDJ01000016.1"/>
</dbReference>
<keyword evidence="5 7" id="KW-0456">Lyase</keyword>
<dbReference type="InterPro" id="IPR003770">
    <property type="entry name" value="MLTG-like"/>
</dbReference>
<dbReference type="Pfam" id="PF02618">
    <property type="entry name" value="YceG"/>
    <property type="match status" value="1"/>
</dbReference>
<evidence type="ECO:0000256" key="1">
    <source>
        <dbReference type="ARBA" id="ARBA00022475"/>
    </source>
</evidence>
<keyword evidence="6 7" id="KW-0961">Cell wall biogenesis/degradation</keyword>
<evidence type="ECO:0000256" key="3">
    <source>
        <dbReference type="ARBA" id="ARBA00022989"/>
    </source>
</evidence>
<dbReference type="Gene3D" id="3.30.1490.480">
    <property type="entry name" value="Endolytic murein transglycosylase"/>
    <property type="match status" value="1"/>
</dbReference>
<gene>
    <name evidence="7 9" type="primary">mltG</name>
    <name evidence="9" type="ORF">ACFP5Y_06675</name>
</gene>
<keyword evidence="1 7" id="KW-1003">Cell membrane</keyword>
<dbReference type="Proteomes" id="UP001596282">
    <property type="component" value="Unassembled WGS sequence"/>
</dbReference>
<keyword evidence="10" id="KW-1185">Reference proteome</keyword>
<dbReference type="NCBIfam" id="TIGR00247">
    <property type="entry name" value="endolytic transglycosylase MltG"/>
    <property type="match status" value="1"/>
</dbReference>
<comment type="catalytic activity">
    <reaction evidence="7">
        <text>a peptidoglycan chain = a peptidoglycan chain with N-acetyl-1,6-anhydromuramyl-[peptide] at the reducing end + a peptidoglycan chain with N-acetylglucosamine at the non-reducing end.</text>
        <dbReference type="EC" id="4.2.2.29"/>
    </reaction>
</comment>
<comment type="function">
    <text evidence="7">Functions as a peptidoglycan terminase that cleaves nascent peptidoglycan strands endolytically to terminate their elongation.</text>
</comment>
<evidence type="ECO:0000256" key="4">
    <source>
        <dbReference type="ARBA" id="ARBA00023136"/>
    </source>
</evidence>
<accession>A0ABW1RZF7</accession>
<dbReference type="PANTHER" id="PTHR30518">
    <property type="entry name" value="ENDOLYTIC MUREIN TRANSGLYCOSYLASE"/>
    <property type="match status" value="1"/>
</dbReference>
<evidence type="ECO:0000256" key="2">
    <source>
        <dbReference type="ARBA" id="ARBA00022692"/>
    </source>
</evidence>
<name>A0ABW1RZF7_9LACO</name>
<dbReference type="HAMAP" id="MF_02065">
    <property type="entry name" value="MltG"/>
    <property type="match status" value="1"/>
</dbReference>
<evidence type="ECO:0000313" key="9">
    <source>
        <dbReference type="EMBL" id="MFC6180898.1"/>
    </source>
</evidence>
<sequence length="406" mass="45536">MEGRILNNDQNNQDQSDKKDQAPKPNPSTTEPRGNRLVQKQRKSFSKHVIGGVIGILVILLVIIGVMGYRYFDNATQPYNKNDNQVVQVEIPYGANSKRIAEILQSKHIIKSGFVFDYWTKAHSLSNFHAGYYQLKPSMSLAQVAKALNKGGSSEPVQSSTGRVLIVEGSQIKTIATTIQKQTDFTSKEFLALMKDETFIKSLAKKYPQLLGSAMKAKKVRYRLEGYLFPATYRADKKTTLKQLVTQMVAKTDDELQPYYAQIKKSKMSVQEIMTLASLVEREGSTTKDRRIIAGVFLNRLDAKWRLDSDISVFYAINSTKSTLTNKDLQTKSPYNLRLYLGYGPGPFNSPSLISIKAVLDPAQRSKDYMYFVADLKTGKVYYAKTAAGHAANIQKTAKHNDEASN</sequence>
<evidence type="ECO:0000313" key="10">
    <source>
        <dbReference type="Proteomes" id="UP001596282"/>
    </source>
</evidence>
<keyword evidence="2 7" id="KW-0812">Transmembrane</keyword>
<dbReference type="PANTHER" id="PTHR30518:SF2">
    <property type="entry name" value="ENDOLYTIC MUREIN TRANSGLYCOSYLASE"/>
    <property type="match status" value="1"/>
</dbReference>
<organism evidence="9 10">
    <name type="scientific">Lactiplantibacillus daowaiensis</name>
    <dbReference type="NCBI Taxonomy" id="2559918"/>
    <lineage>
        <taxon>Bacteria</taxon>
        <taxon>Bacillati</taxon>
        <taxon>Bacillota</taxon>
        <taxon>Bacilli</taxon>
        <taxon>Lactobacillales</taxon>
        <taxon>Lactobacillaceae</taxon>
        <taxon>Lactiplantibacillus</taxon>
    </lineage>
</organism>
<reference evidence="10" key="1">
    <citation type="journal article" date="2019" name="Int. J. Syst. Evol. Microbiol.">
        <title>The Global Catalogue of Microorganisms (GCM) 10K type strain sequencing project: providing services to taxonomists for standard genome sequencing and annotation.</title>
        <authorList>
            <consortium name="The Broad Institute Genomics Platform"/>
            <consortium name="The Broad Institute Genome Sequencing Center for Infectious Disease"/>
            <person name="Wu L."/>
            <person name="Ma J."/>
        </authorList>
    </citation>
    <scope>NUCLEOTIDE SEQUENCE [LARGE SCALE GENOMIC DNA]</scope>
    <source>
        <strain evidence="10">CCM 8933</strain>
    </source>
</reference>
<comment type="subcellular location">
    <subcellularLocation>
        <location evidence="7">Cell membrane</location>
        <topology evidence="7">Single-pass membrane protein</topology>
    </subcellularLocation>
</comment>
<keyword evidence="3 7" id="KW-1133">Transmembrane helix</keyword>
<evidence type="ECO:0000256" key="6">
    <source>
        <dbReference type="ARBA" id="ARBA00023316"/>
    </source>
</evidence>
<dbReference type="EMBL" id="JBHSSC010000017">
    <property type="protein sequence ID" value="MFC6180898.1"/>
    <property type="molecule type" value="Genomic_DNA"/>
</dbReference>
<keyword evidence="4 7" id="KW-0472">Membrane</keyword>
<proteinExistence type="inferred from homology"/>
<dbReference type="EC" id="4.2.2.29" evidence="7"/>
<dbReference type="CDD" id="cd08010">
    <property type="entry name" value="MltG_like"/>
    <property type="match status" value="1"/>
</dbReference>
<comment type="similarity">
    <text evidence="7">Belongs to the transglycosylase MltG family.</text>
</comment>
<evidence type="ECO:0000256" key="8">
    <source>
        <dbReference type="SAM" id="MobiDB-lite"/>
    </source>
</evidence>
<feature type="site" description="Important for catalytic activity" evidence="7">
    <location>
        <position position="283"/>
    </location>
</feature>
<evidence type="ECO:0000256" key="5">
    <source>
        <dbReference type="ARBA" id="ARBA00023239"/>
    </source>
</evidence>